<dbReference type="EMBL" id="JAUTXU010000018">
    <property type="protein sequence ID" value="KAK3721355.1"/>
    <property type="molecule type" value="Genomic_DNA"/>
</dbReference>
<keyword evidence="2" id="KW-1185">Reference proteome</keyword>
<comment type="caution">
    <text evidence="1">The sequence shown here is derived from an EMBL/GenBank/DDBJ whole genome shotgun (WGS) entry which is preliminary data.</text>
</comment>
<evidence type="ECO:0000313" key="1">
    <source>
        <dbReference type="EMBL" id="KAK3721355.1"/>
    </source>
</evidence>
<protein>
    <submittedName>
        <fullName evidence="1">Uncharacterized protein</fullName>
    </submittedName>
</protein>
<evidence type="ECO:0000313" key="2">
    <source>
        <dbReference type="Proteomes" id="UP001281147"/>
    </source>
</evidence>
<dbReference type="Proteomes" id="UP001281147">
    <property type="component" value="Unassembled WGS sequence"/>
</dbReference>
<name>A0ACC3NSA2_9PEZI</name>
<gene>
    <name evidence="1" type="ORF">LTR37_003231</name>
</gene>
<sequence length="805" mass="87559">MSGYADFDYDGFINDEGSLDFLAYEIGGSGEHNSLEARSQTSMEQTTTAAQGAEQNTAEEQTAAKVDRALPTLGSDAGSDSDTFRASSTPNPQPASSGCLRSQSAEGISSSPFSGDESRPTTWSSAGVVGQSTANLPSQAFHPSTPPSSPPHFTSAAPQAHSLPHGQLADFRGGRLSGANFSQPPSSGINSHPAPAGVGQTDGLRMLSSEHGFWKQRATLYNDRIKAPCHGTYAELHETFAELRGTIMNRLQAWRTQQKHTRDEDVKPAYPQSQSLDGPLRTSGYSTSTHSGLHPQAAHSAARTPLATTVQAEFGTRIQASAPMSQFAPLLVPVQEPRVVKNLSHCPSCQRDVSINGRNDGTHCTRCFNAINKARELQNEELRQRIFQQQQSASRSLMPKPPVANAVSAVDAKSVRQQTAPLSHGLQIDGPVNWANLPEGVPSTAIAGNGAHTGAAQQPIFASALNGGSRSTETDMEHISVAAARDYINRPPARDCKQLELENEDWNEIRTEKFDDVCQQLYRALDHPPSQAPQYFSPAERLWYNRNHLKTYNAVLRELQTPEQISLAKARVIIAMDEVIATNEIGVPNIMIARSEQKSHRGYEPQENLTCGQRVHKVIEYVRGNKGLNIREFAVSPDKYVIRKYDNAQTSAARGSDLRSMKAIRNNQLDPNEVANQGPRKRGRKPKATFIPAPSPMGYSQPTTPTFASLAQNGMNNGLGNVMFPPGTQAPGFQNKYTPHVAQGHGMASSIPPPAGAQKRTYDDVVESTERSEMWAKRARVDDEDDEDELEYGDGYAAPSDDEED</sequence>
<accession>A0ACC3NSA2</accession>
<proteinExistence type="predicted"/>
<organism evidence="1 2">
    <name type="scientific">Vermiconidia calcicola</name>
    <dbReference type="NCBI Taxonomy" id="1690605"/>
    <lineage>
        <taxon>Eukaryota</taxon>
        <taxon>Fungi</taxon>
        <taxon>Dikarya</taxon>
        <taxon>Ascomycota</taxon>
        <taxon>Pezizomycotina</taxon>
        <taxon>Dothideomycetes</taxon>
        <taxon>Dothideomycetidae</taxon>
        <taxon>Mycosphaerellales</taxon>
        <taxon>Extremaceae</taxon>
        <taxon>Vermiconidia</taxon>
    </lineage>
</organism>
<reference evidence="1" key="1">
    <citation type="submission" date="2023-07" db="EMBL/GenBank/DDBJ databases">
        <title>Black Yeasts Isolated from many extreme environments.</title>
        <authorList>
            <person name="Coleine C."/>
            <person name="Stajich J.E."/>
            <person name="Selbmann L."/>
        </authorList>
    </citation>
    <scope>NUCLEOTIDE SEQUENCE</scope>
    <source>
        <strain evidence="1">CCFEE 5714</strain>
    </source>
</reference>